<dbReference type="EMBL" id="JBFNXR010000052">
    <property type="protein sequence ID" value="MEW9856474.1"/>
    <property type="molecule type" value="Genomic_DNA"/>
</dbReference>
<dbReference type="PANTHER" id="PTHR30137:SF8">
    <property type="entry name" value="BLR5498 PROTEIN"/>
    <property type="match status" value="1"/>
</dbReference>
<dbReference type="Proteomes" id="UP001556118">
    <property type="component" value="Unassembled WGS sequence"/>
</dbReference>
<sequence>MKFGIIINRKLIDRNSSNPYQKLYRYVEEMEDLGYDLGWCGQHRFSDKTAFGGDSASEPSAPLTMLAPLMARTSRMEFATNIMLVPAHHPVELAEEINTLQEISNNRFILGAGIGYKPDEFENVGWRFKSRASRLEECIAILRLALAGGEFSFEGKHFQLENITVTPPPLPSIETRIWIGAVSEPAMQRAARIADGWEASFADHMLDLAEKVGRYRTMAKEHGRPSTLALMRDVHVVPSRDKIDPNFLTNVIQVWQAYGDLGAMPDRDAESSEVVFGGKAVNLEEFAPHRAVVGTPDDCIRELESIRDLTDPEYLFITPTGVPDPDQQIEELRLFAKEVMPHFRKDRARPASGTASVSSLSAAAP</sequence>
<comment type="caution">
    <text evidence="5">The sequence shown here is derived from an EMBL/GenBank/DDBJ whole genome shotgun (WGS) entry which is preliminary data.</text>
</comment>
<evidence type="ECO:0000313" key="5">
    <source>
        <dbReference type="EMBL" id="MEW9856474.1"/>
    </source>
</evidence>
<dbReference type="Gene3D" id="3.20.20.30">
    <property type="entry name" value="Luciferase-like domain"/>
    <property type="match status" value="1"/>
</dbReference>
<proteinExistence type="predicted"/>
<reference evidence="5 6" key="1">
    <citation type="submission" date="2024-06" db="EMBL/GenBank/DDBJ databases">
        <title>Novosphingobium rhizovicinus M1R2S20.</title>
        <authorList>
            <person name="Sun J.-Q."/>
        </authorList>
    </citation>
    <scope>NUCLEOTIDE SEQUENCE [LARGE SCALE GENOMIC DNA]</scope>
    <source>
        <strain evidence="5 6">M1R2S20</strain>
    </source>
</reference>
<name>A0ABV3REI2_9SPHN</name>
<dbReference type="InterPro" id="IPR036661">
    <property type="entry name" value="Luciferase-like_sf"/>
</dbReference>
<evidence type="ECO:0000256" key="1">
    <source>
        <dbReference type="ARBA" id="ARBA00023002"/>
    </source>
</evidence>
<keyword evidence="2" id="KW-0503">Monooxygenase</keyword>
<gene>
    <name evidence="5" type="ORF">ABUH87_15145</name>
</gene>
<dbReference type="SUPFAM" id="SSF51679">
    <property type="entry name" value="Bacterial luciferase-like"/>
    <property type="match status" value="1"/>
</dbReference>
<dbReference type="InterPro" id="IPR050766">
    <property type="entry name" value="Bact_Lucif_Oxidored"/>
</dbReference>
<protein>
    <submittedName>
        <fullName evidence="5">LLM class flavin-dependent oxidoreductase</fullName>
        <ecNumber evidence="5">1.-.-.-</ecNumber>
    </submittedName>
</protein>
<dbReference type="PANTHER" id="PTHR30137">
    <property type="entry name" value="LUCIFERASE-LIKE MONOOXYGENASE"/>
    <property type="match status" value="1"/>
</dbReference>
<dbReference type="RefSeq" id="WP_367774927.1">
    <property type="nucleotide sequence ID" value="NZ_JBFNXR010000052.1"/>
</dbReference>
<keyword evidence="1 5" id="KW-0560">Oxidoreductase</keyword>
<dbReference type="Pfam" id="PF00296">
    <property type="entry name" value="Bac_luciferase"/>
    <property type="match status" value="1"/>
</dbReference>
<feature type="compositionally biased region" description="Polar residues" evidence="3">
    <location>
        <begin position="353"/>
        <end position="365"/>
    </location>
</feature>
<evidence type="ECO:0000259" key="4">
    <source>
        <dbReference type="Pfam" id="PF00296"/>
    </source>
</evidence>
<dbReference type="InterPro" id="IPR011251">
    <property type="entry name" value="Luciferase-like_dom"/>
</dbReference>
<keyword evidence="6" id="KW-1185">Reference proteome</keyword>
<accession>A0ABV3REI2</accession>
<feature type="region of interest" description="Disordered" evidence="3">
    <location>
        <begin position="345"/>
        <end position="365"/>
    </location>
</feature>
<dbReference type="GO" id="GO:0016491">
    <property type="term" value="F:oxidoreductase activity"/>
    <property type="evidence" value="ECO:0007669"/>
    <property type="project" value="UniProtKB-KW"/>
</dbReference>
<evidence type="ECO:0000256" key="3">
    <source>
        <dbReference type="SAM" id="MobiDB-lite"/>
    </source>
</evidence>
<dbReference type="EC" id="1.-.-.-" evidence="5"/>
<feature type="domain" description="Luciferase-like" evidence="4">
    <location>
        <begin position="1"/>
        <end position="309"/>
    </location>
</feature>
<organism evidence="5 6">
    <name type="scientific">Novosphingobium rhizovicinum</name>
    <dbReference type="NCBI Taxonomy" id="3228928"/>
    <lineage>
        <taxon>Bacteria</taxon>
        <taxon>Pseudomonadati</taxon>
        <taxon>Pseudomonadota</taxon>
        <taxon>Alphaproteobacteria</taxon>
        <taxon>Sphingomonadales</taxon>
        <taxon>Sphingomonadaceae</taxon>
        <taxon>Novosphingobium</taxon>
    </lineage>
</organism>
<evidence type="ECO:0000313" key="6">
    <source>
        <dbReference type="Proteomes" id="UP001556118"/>
    </source>
</evidence>
<evidence type="ECO:0000256" key="2">
    <source>
        <dbReference type="ARBA" id="ARBA00023033"/>
    </source>
</evidence>